<dbReference type="STRING" id="582680.RS86_02047"/>
<keyword evidence="1" id="KW-1133">Transmembrane helix</keyword>
<name>A0A0F0LJL9_9MICO</name>
<sequence>MRAHIRLPVDPESVMPVLPPPGVRPRLLRLIRYRCLRLRHRCAEAALRHAVRMEVWIYLAAGALLGFEGLEALLGAMLIAPELVPLVLLALAVVWTAKRRGRWILRRIALARRRRRIRGAGRSGA</sequence>
<gene>
    <name evidence="2" type="ORF">RS86_02047</name>
</gene>
<feature type="transmembrane region" description="Helical" evidence="1">
    <location>
        <begin position="73"/>
        <end position="97"/>
    </location>
</feature>
<keyword evidence="1" id="KW-0812">Transmembrane</keyword>
<evidence type="ECO:0000313" key="3">
    <source>
        <dbReference type="Proteomes" id="UP000033740"/>
    </source>
</evidence>
<keyword evidence="1" id="KW-0472">Membrane</keyword>
<dbReference type="EMBL" id="JYIX01000035">
    <property type="protein sequence ID" value="KJL32874.1"/>
    <property type="molecule type" value="Genomic_DNA"/>
</dbReference>
<evidence type="ECO:0000313" key="2">
    <source>
        <dbReference type="EMBL" id="KJL32874.1"/>
    </source>
</evidence>
<accession>A0A0F0LJL9</accession>
<keyword evidence="3" id="KW-1185">Reference proteome</keyword>
<dbReference type="Proteomes" id="UP000033740">
    <property type="component" value="Unassembled WGS sequence"/>
</dbReference>
<dbReference type="PATRIC" id="fig|582680.6.peg.2112"/>
<feature type="transmembrane region" description="Helical" evidence="1">
    <location>
        <begin position="49"/>
        <end position="67"/>
    </location>
</feature>
<reference evidence="2 3" key="1">
    <citation type="submission" date="2015-02" db="EMBL/GenBank/DDBJ databases">
        <title>Draft genome sequences of ten Microbacterium spp. with emphasis on heavy metal contaminated environments.</title>
        <authorList>
            <person name="Corretto E."/>
        </authorList>
    </citation>
    <scope>NUCLEOTIDE SEQUENCE [LARGE SCALE GENOMIC DNA]</scope>
    <source>
        <strain evidence="2 3">ARN176</strain>
    </source>
</reference>
<comment type="caution">
    <text evidence="2">The sequence shown here is derived from an EMBL/GenBank/DDBJ whole genome shotgun (WGS) entry which is preliminary data.</text>
</comment>
<organism evidence="2 3">
    <name type="scientific">Microbacterium azadirachtae</name>
    <dbReference type="NCBI Taxonomy" id="582680"/>
    <lineage>
        <taxon>Bacteria</taxon>
        <taxon>Bacillati</taxon>
        <taxon>Actinomycetota</taxon>
        <taxon>Actinomycetes</taxon>
        <taxon>Micrococcales</taxon>
        <taxon>Microbacteriaceae</taxon>
        <taxon>Microbacterium</taxon>
    </lineage>
</organism>
<protein>
    <submittedName>
        <fullName evidence="2">Uncharacterized protein</fullName>
    </submittedName>
</protein>
<evidence type="ECO:0000256" key="1">
    <source>
        <dbReference type="SAM" id="Phobius"/>
    </source>
</evidence>
<proteinExistence type="predicted"/>
<dbReference type="AlphaFoldDB" id="A0A0F0LJL9"/>